<sequence length="116" mass="13170">MHLPFMLSVPMCNAFRPQSSCTRMCTKRSGEDKSNTEWSLGNGSLVDMWRDIDQSNAFLDAGSTLFLGLLAPSFDKAEATAQTLLPISGNLQFIIRLRRLLFFFFFDFLLSSLFEE</sequence>
<evidence type="ECO:0000313" key="1">
    <source>
        <dbReference type="EMBL" id="CAE0828062.1"/>
    </source>
</evidence>
<name>A0A7S4G7V3_9EUGL</name>
<proteinExistence type="predicted"/>
<dbReference type="AlphaFoldDB" id="A0A7S4G7V3"/>
<dbReference type="EMBL" id="HBJA01114117">
    <property type="protein sequence ID" value="CAE0828062.1"/>
    <property type="molecule type" value="Transcribed_RNA"/>
</dbReference>
<protein>
    <submittedName>
        <fullName evidence="1">Uncharacterized protein</fullName>
    </submittedName>
</protein>
<gene>
    <name evidence="1" type="ORF">EGYM00163_LOCUS39331</name>
</gene>
<accession>A0A7S4G7V3</accession>
<reference evidence="1" key="1">
    <citation type="submission" date="2021-01" db="EMBL/GenBank/DDBJ databases">
        <authorList>
            <person name="Corre E."/>
            <person name="Pelletier E."/>
            <person name="Niang G."/>
            <person name="Scheremetjew M."/>
            <person name="Finn R."/>
            <person name="Kale V."/>
            <person name="Holt S."/>
            <person name="Cochrane G."/>
            <person name="Meng A."/>
            <person name="Brown T."/>
            <person name="Cohen L."/>
        </authorList>
    </citation>
    <scope>NUCLEOTIDE SEQUENCE</scope>
    <source>
        <strain evidence="1">CCMP1594</strain>
    </source>
</reference>
<organism evidence="1">
    <name type="scientific">Eutreptiella gymnastica</name>
    <dbReference type="NCBI Taxonomy" id="73025"/>
    <lineage>
        <taxon>Eukaryota</taxon>
        <taxon>Discoba</taxon>
        <taxon>Euglenozoa</taxon>
        <taxon>Euglenida</taxon>
        <taxon>Spirocuta</taxon>
        <taxon>Euglenophyceae</taxon>
        <taxon>Eutreptiales</taxon>
        <taxon>Eutreptiaceae</taxon>
        <taxon>Eutreptiella</taxon>
    </lineage>
</organism>